<comment type="similarity">
    <text evidence="2">Belongs to the major facilitator superfamily. Proton-dependent oligopeptide transporter (POT/PTR) (TC 2.A.17) family.</text>
</comment>
<dbReference type="SUPFAM" id="SSF103473">
    <property type="entry name" value="MFS general substrate transporter"/>
    <property type="match status" value="1"/>
</dbReference>
<dbReference type="AlphaFoldDB" id="A0A6J5VAC3"/>
<evidence type="ECO:0000256" key="2">
    <source>
        <dbReference type="ARBA" id="ARBA00005982"/>
    </source>
</evidence>
<dbReference type="EMBL" id="CAEKDK010000006">
    <property type="protein sequence ID" value="CAB4285043.1"/>
    <property type="molecule type" value="Genomic_DNA"/>
</dbReference>
<evidence type="ECO:0000256" key="5">
    <source>
        <dbReference type="ARBA" id="ARBA00023136"/>
    </source>
</evidence>
<evidence type="ECO:0000256" key="6">
    <source>
        <dbReference type="SAM" id="Phobius"/>
    </source>
</evidence>
<gene>
    <name evidence="7" type="ORF">CURHAP_LOCUS40733</name>
</gene>
<dbReference type="Pfam" id="PF00854">
    <property type="entry name" value="PTR2"/>
    <property type="match status" value="1"/>
</dbReference>
<protein>
    <recommendedName>
        <fullName evidence="9">Major facilitator superfamily (MFS) profile domain-containing protein</fullName>
    </recommendedName>
</protein>
<feature type="transmembrane region" description="Helical" evidence="6">
    <location>
        <begin position="65"/>
        <end position="83"/>
    </location>
</feature>
<feature type="transmembrane region" description="Helical" evidence="6">
    <location>
        <begin position="21"/>
        <end position="53"/>
    </location>
</feature>
<evidence type="ECO:0000256" key="4">
    <source>
        <dbReference type="ARBA" id="ARBA00022989"/>
    </source>
</evidence>
<evidence type="ECO:0008006" key="9">
    <source>
        <dbReference type="Google" id="ProtNLM"/>
    </source>
</evidence>
<feature type="transmembrane region" description="Helical" evidence="6">
    <location>
        <begin position="174"/>
        <end position="196"/>
    </location>
</feature>
<feature type="transmembrane region" description="Helical" evidence="6">
    <location>
        <begin position="134"/>
        <end position="154"/>
    </location>
</feature>
<keyword evidence="5 6" id="KW-0472">Membrane</keyword>
<feature type="transmembrane region" description="Helical" evidence="6">
    <location>
        <begin position="202"/>
        <end position="222"/>
    </location>
</feature>
<dbReference type="Proteomes" id="UP000507222">
    <property type="component" value="Unassembled WGS sequence"/>
</dbReference>
<keyword evidence="3 6" id="KW-0812">Transmembrane</keyword>
<evidence type="ECO:0000313" key="8">
    <source>
        <dbReference type="Proteomes" id="UP000507222"/>
    </source>
</evidence>
<dbReference type="InterPro" id="IPR036259">
    <property type="entry name" value="MFS_trans_sf"/>
</dbReference>
<accession>A0A6J5VAC3</accession>
<proteinExistence type="inferred from homology"/>
<organism evidence="7 8">
    <name type="scientific">Prunus armeniaca</name>
    <name type="common">Apricot</name>
    <name type="synonym">Armeniaca vulgaris</name>
    <dbReference type="NCBI Taxonomy" id="36596"/>
    <lineage>
        <taxon>Eukaryota</taxon>
        <taxon>Viridiplantae</taxon>
        <taxon>Streptophyta</taxon>
        <taxon>Embryophyta</taxon>
        <taxon>Tracheophyta</taxon>
        <taxon>Spermatophyta</taxon>
        <taxon>Magnoliopsida</taxon>
        <taxon>eudicotyledons</taxon>
        <taxon>Gunneridae</taxon>
        <taxon>Pentapetalae</taxon>
        <taxon>rosids</taxon>
        <taxon>fabids</taxon>
        <taxon>Rosales</taxon>
        <taxon>Rosaceae</taxon>
        <taxon>Amygdaloideae</taxon>
        <taxon>Amygdaleae</taxon>
        <taxon>Prunus</taxon>
    </lineage>
</organism>
<sequence length="402" mass="43883">MGEENAKASYSSLRPMDEKKGGFTASSFIFVLLALDNMGFVANMVSMVLYFMFVMKFDLAHSANTLTNFMGSTFLLSLVGGFISDTYLSRLTTCLIFGAVEILALVLMTIQAYSKDLHPKLVCKSSCVEGGMAFMLYASLCLLALGSGGVKGALPALGADQFNRKEEAKSLATFFNGLMLSSTLGATIGVTAIVYVSTNVAWYWGFFISTIATFVGFAVLAIGKPFYRLQIPGDSPIIRIVQVIVVAIKNRRLPQPGSPQELYEISEKESNYSEEKIAHTDQFRFLDKAAILGKDTKPQQWVVCTVTQVEEVKVLTRMLPILLSTIIMNTCLAQLQTFSVQQGNAMNRYLGSFEVPAPSIPVIPLLSCPFSSQSMSSSSFLSLERSQTILQASRSFNASVLD</sequence>
<keyword evidence="4 6" id="KW-1133">Transmembrane helix</keyword>
<name>A0A6J5VAC3_PRUAR</name>
<evidence type="ECO:0000256" key="3">
    <source>
        <dbReference type="ARBA" id="ARBA00022692"/>
    </source>
</evidence>
<dbReference type="GO" id="GO:0016020">
    <property type="term" value="C:membrane"/>
    <property type="evidence" value="ECO:0007669"/>
    <property type="project" value="UniProtKB-SubCell"/>
</dbReference>
<dbReference type="PANTHER" id="PTHR11654">
    <property type="entry name" value="OLIGOPEPTIDE TRANSPORTER-RELATED"/>
    <property type="match status" value="1"/>
</dbReference>
<reference evidence="7 8" key="1">
    <citation type="submission" date="2020-05" db="EMBL/GenBank/DDBJ databases">
        <authorList>
            <person name="Campoy J."/>
            <person name="Schneeberger K."/>
            <person name="Spophaly S."/>
        </authorList>
    </citation>
    <scope>NUCLEOTIDE SEQUENCE [LARGE SCALE GENOMIC DNA]</scope>
    <source>
        <strain evidence="7">PruArmRojPasFocal</strain>
    </source>
</reference>
<dbReference type="Gene3D" id="1.20.1250.20">
    <property type="entry name" value="MFS general substrate transporter like domains"/>
    <property type="match status" value="1"/>
</dbReference>
<evidence type="ECO:0000313" key="7">
    <source>
        <dbReference type="EMBL" id="CAB4285043.1"/>
    </source>
</evidence>
<feature type="transmembrane region" description="Helical" evidence="6">
    <location>
        <begin position="95"/>
        <end position="114"/>
    </location>
</feature>
<comment type="subcellular location">
    <subcellularLocation>
        <location evidence="1">Membrane</location>
        <topology evidence="1">Multi-pass membrane protein</topology>
    </subcellularLocation>
</comment>
<evidence type="ECO:0000256" key="1">
    <source>
        <dbReference type="ARBA" id="ARBA00004141"/>
    </source>
</evidence>
<dbReference type="GO" id="GO:0022857">
    <property type="term" value="F:transmembrane transporter activity"/>
    <property type="evidence" value="ECO:0007669"/>
    <property type="project" value="InterPro"/>
</dbReference>
<dbReference type="InterPro" id="IPR000109">
    <property type="entry name" value="POT_fam"/>
</dbReference>